<dbReference type="InterPro" id="IPR004107">
    <property type="entry name" value="Integrase_SAM-like_N"/>
</dbReference>
<dbReference type="PROSITE" id="PS51898">
    <property type="entry name" value="TYR_RECOMBINASE"/>
    <property type="match status" value="1"/>
</dbReference>
<dbReference type="HAMAP" id="MF_01808">
    <property type="entry name" value="Recomb_XerC_XerD"/>
    <property type="match status" value="1"/>
</dbReference>
<feature type="active site" evidence="9">
    <location>
        <position position="154"/>
    </location>
</feature>
<keyword evidence="7 9" id="KW-0233">DNA recombination</keyword>
<dbReference type="RefSeq" id="WP_134439169.1">
    <property type="nucleotide sequence ID" value="NZ_LXQC01000057.1"/>
</dbReference>
<evidence type="ECO:0000256" key="6">
    <source>
        <dbReference type="ARBA" id="ARBA00023125"/>
    </source>
</evidence>
<keyword evidence="8 9" id="KW-0131">Cell cycle</keyword>
<protein>
    <recommendedName>
        <fullName evidence="9">Tyrosine recombinase XerC</fullName>
    </recommendedName>
</protein>
<dbReference type="CDD" id="cd00798">
    <property type="entry name" value="INT_XerDC_C"/>
    <property type="match status" value="1"/>
</dbReference>
<sequence>MKHQPSKDSWHETIEKTLAFLAIEKSHAVNTQLLYRQILEKFVLWMTRRKISIGSASSSHIELFLDEERKRGLADNSLKVTIIALGHLFEYLKEQGKIKENPLDRKELPLIHPHLPQFLTQKEIEKLLHAPFPDNPLGWRDRAILELLYGSGLRVSELISLKLESYSPEHFQIKVIGKGSKERAIPIGKCAREALDKYILEGRKTLLTKKSRGEIFLNRRGGPLTRSRIRQLIIHYAALSGIDKKVYPHLLRHTFASHLLENGADLRVIQELLGHANIATTQIYTHVNLKYLKEVHHRCHPRAQEKI</sequence>
<dbReference type="GO" id="GO:0006313">
    <property type="term" value="P:DNA transposition"/>
    <property type="evidence" value="ECO:0007669"/>
    <property type="project" value="UniProtKB-UniRule"/>
</dbReference>
<evidence type="ECO:0000256" key="7">
    <source>
        <dbReference type="ARBA" id="ARBA00023172"/>
    </source>
</evidence>
<keyword evidence="6 9" id="KW-0238">DNA-binding</keyword>
<dbReference type="SUPFAM" id="SSF56349">
    <property type="entry name" value="DNA breaking-rejoining enzymes"/>
    <property type="match status" value="1"/>
</dbReference>
<dbReference type="EMBL" id="LXQC01000057">
    <property type="protein sequence ID" value="TFE71807.1"/>
    <property type="molecule type" value="Genomic_DNA"/>
</dbReference>
<keyword evidence="13" id="KW-1185">Reference proteome</keyword>
<evidence type="ECO:0000313" key="13">
    <source>
        <dbReference type="Proteomes" id="UP000297713"/>
    </source>
</evidence>
<dbReference type="InterPro" id="IPR010998">
    <property type="entry name" value="Integrase_recombinase_N"/>
</dbReference>
<comment type="similarity">
    <text evidence="9">Belongs to the 'phage' integrase family. XerC subfamily.</text>
</comment>
<evidence type="ECO:0000256" key="9">
    <source>
        <dbReference type="HAMAP-Rule" id="MF_01808"/>
    </source>
</evidence>
<keyword evidence="5 9" id="KW-0229">DNA integration</keyword>
<dbReference type="InterPro" id="IPR044068">
    <property type="entry name" value="CB"/>
</dbReference>
<evidence type="ECO:0000256" key="8">
    <source>
        <dbReference type="ARBA" id="ARBA00023306"/>
    </source>
</evidence>
<name>A0A4Y8PGU3_9BACT</name>
<keyword evidence="3 9" id="KW-0132">Cell division</keyword>
<feature type="active site" evidence="9">
    <location>
        <position position="275"/>
    </location>
</feature>
<dbReference type="InterPro" id="IPR023009">
    <property type="entry name" value="Tyrosine_recombinase_XerC/XerD"/>
</dbReference>
<feature type="domain" description="Core-binding (CB)" evidence="11">
    <location>
        <begin position="8"/>
        <end position="93"/>
    </location>
</feature>
<dbReference type="PANTHER" id="PTHR30349:SF81">
    <property type="entry name" value="TYROSINE RECOMBINASE XERC"/>
    <property type="match status" value="1"/>
</dbReference>
<evidence type="ECO:0000256" key="3">
    <source>
        <dbReference type="ARBA" id="ARBA00022618"/>
    </source>
</evidence>
<dbReference type="Gene3D" id="1.10.150.130">
    <property type="match status" value="1"/>
</dbReference>
<evidence type="ECO:0000313" key="12">
    <source>
        <dbReference type="EMBL" id="TFE71807.1"/>
    </source>
</evidence>
<feature type="active site" evidence="9">
    <location>
        <position position="178"/>
    </location>
</feature>
<evidence type="ECO:0000256" key="1">
    <source>
        <dbReference type="ARBA" id="ARBA00004496"/>
    </source>
</evidence>
<dbReference type="OrthoDB" id="9801717at2"/>
<reference evidence="12 13" key="1">
    <citation type="submission" date="2016-05" db="EMBL/GenBank/DDBJ databases">
        <title>Diversity and Homogeneity among Thermoacidophilic Verrucomicrobia Methanotrophs Linked with Geographical Origin.</title>
        <authorList>
            <person name="Erikstad H.-A."/>
            <person name="Smestad N.B."/>
            <person name="Ceballos R.M."/>
            <person name="Birkeland N.-K."/>
        </authorList>
    </citation>
    <scope>NUCLEOTIDE SEQUENCE [LARGE SCALE GENOMIC DNA]</scope>
    <source>
        <strain evidence="12 13">Phi</strain>
    </source>
</reference>
<dbReference type="GO" id="GO:0009037">
    <property type="term" value="F:tyrosine-based site-specific recombinase activity"/>
    <property type="evidence" value="ECO:0007669"/>
    <property type="project" value="UniProtKB-UniRule"/>
</dbReference>
<dbReference type="GO" id="GO:0005737">
    <property type="term" value="C:cytoplasm"/>
    <property type="evidence" value="ECO:0007669"/>
    <property type="project" value="UniProtKB-SubCell"/>
</dbReference>
<comment type="caution">
    <text evidence="12">The sequence shown here is derived from an EMBL/GenBank/DDBJ whole genome shotgun (WGS) entry which is preliminary data.</text>
</comment>
<dbReference type="InterPro" id="IPR013762">
    <property type="entry name" value="Integrase-like_cat_sf"/>
</dbReference>
<organism evidence="12 13">
    <name type="scientific">Methylacidiphilum caldifontis</name>
    <dbReference type="NCBI Taxonomy" id="2795386"/>
    <lineage>
        <taxon>Bacteria</taxon>
        <taxon>Pseudomonadati</taxon>
        <taxon>Verrucomicrobiota</taxon>
        <taxon>Methylacidiphilae</taxon>
        <taxon>Methylacidiphilales</taxon>
        <taxon>Methylacidiphilaceae</taxon>
        <taxon>Methylacidiphilum (ex Ratnadevi et al. 2023)</taxon>
    </lineage>
</organism>
<dbReference type="AlphaFoldDB" id="A0A4Y8PGU3"/>
<evidence type="ECO:0000256" key="5">
    <source>
        <dbReference type="ARBA" id="ARBA00022908"/>
    </source>
</evidence>
<dbReference type="Pfam" id="PF00589">
    <property type="entry name" value="Phage_integrase"/>
    <property type="match status" value="1"/>
</dbReference>
<feature type="active site" description="O-(3'-phospho-DNA)-tyrosine intermediate" evidence="9">
    <location>
        <position position="284"/>
    </location>
</feature>
<accession>A0A4Y8PGU3</accession>
<dbReference type="SUPFAM" id="SSF47823">
    <property type="entry name" value="lambda integrase-like, N-terminal domain"/>
    <property type="match status" value="1"/>
</dbReference>
<gene>
    <name evidence="9" type="primary">xerC</name>
    <name evidence="12" type="ORF">A7Q10_04245</name>
</gene>
<dbReference type="InterPro" id="IPR011010">
    <property type="entry name" value="DNA_brk_join_enz"/>
</dbReference>
<comment type="subcellular location">
    <subcellularLocation>
        <location evidence="1 9">Cytoplasm</location>
    </subcellularLocation>
</comment>
<dbReference type="GO" id="GO:0051301">
    <property type="term" value="P:cell division"/>
    <property type="evidence" value="ECO:0007669"/>
    <property type="project" value="UniProtKB-KW"/>
</dbReference>
<comment type="subunit">
    <text evidence="9">Forms a cyclic heterotetrameric complex composed of two molecules of XerC and two molecules of XerD.</text>
</comment>
<feature type="domain" description="Tyr recombinase" evidence="10">
    <location>
        <begin position="114"/>
        <end position="297"/>
    </location>
</feature>
<dbReference type="InterPro" id="IPR050090">
    <property type="entry name" value="Tyrosine_recombinase_XerCD"/>
</dbReference>
<dbReference type="Pfam" id="PF02899">
    <property type="entry name" value="Phage_int_SAM_1"/>
    <property type="match status" value="1"/>
</dbReference>
<feature type="active site" evidence="9">
    <location>
        <position position="249"/>
    </location>
</feature>
<comment type="function">
    <text evidence="9">Site-specific tyrosine recombinase, which acts by catalyzing the cutting and rejoining of the recombining DNA molecules. The XerC-XerD complex is essential to convert dimers of the bacterial chromosome into monomers to permit their segregation at cell division. It also contributes to the segregational stability of plasmids.</text>
</comment>
<dbReference type="InterPro" id="IPR002104">
    <property type="entry name" value="Integrase_catalytic"/>
</dbReference>
<evidence type="ECO:0000256" key="2">
    <source>
        <dbReference type="ARBA" id="ARBA00022490"/>
    </source>
</evidence>
<evidence type="ECO:0000256" key="4">
    <source>
        <dbReference type="ARBA" id="ARBA00022829"/>
    </source>
</evidence>
<keyword evidence="2 9" id="KW-0963">Cytoplasm</keyword>
<dbReference type="Proteomes" id="UP000297713">
    <property type="component" value="Unassembled WGS sequence"/>
</dbReference>
<proteinExistence type="inferred from homology"/>
<keyword evidence="4 9" id="KW-0159">Chromosome partition</keyword>
<feature type="active site" evidence="9">
    <location>
        <position position="252"/>
    </location>
</feature>
<dbReference type="PANTHER" id="PTHR30349">
    <property type="entry name" value="PHAGE INTEGRASE-RELATED"/>
    <property type="match status" value="1"/>
</dbReference>
<dbReference type="GO" id="GO:0003677">
    <property type="term" value="F:DNA binding"/>
    <property type="evidence" value="ECO:0007669"/>
    <property type="project" value="UniProtKB-UniRule"/>
</dbReference>
<dbReference type="GO" id="GO:0007059">
    <property type="term" value="P:chromosome segregation"/>
    <property type="evidence" value="ECO:0007669"/>
    <property type="project" value="UniProtKB-UniRule"/>
</dbReference>
<evidence type="ECO:0000259" key="10">
    <source>
        <dbReference type="PROSITE" id="PS51898"/>
    </source>
</evidence>
<dbReference type="NCBIfam" id="NF001399">
    <property type="entry name" value="PRK00283.1"/>
    <property type="match status" value="1"/>
</dbReference>
<dbReference type="PROSITE" id="PS51900">
    <property type="entry name" value="CB"/>
    <property type="match status" value="1"/>
</dbReference>
<dbReference type="Gene3D" id="1.10.443.10">
    <property type="entry name" value="Intergrase catalytic core"/>
    <property type="match status" value="1"/>
</dbReference>
<evidence type="ECO:0000259" key="11">
    <source>
        <dbReference type="PROSITE" id="PS51900"/>
    </source>
</evidence>